<sequence length="109" mass="12121">MPCSAVNWKELGQLLPPGVHSQVSRPNTILFRILHCIQAGVQWHDLTSLQLPPPGFKRFSCLSLLSSWDYRHAPLHQVIFVFLVETGFYHVGQTGLELLTSSDPPASAS</sequence>
<dbReference type="AlphaFoldDB" id="A0A8I5NFE4"/>
<dbReference type="PRINTS" id="PR02045">
    <property type="entry name" value="F138DOMAIN"/>
</dbReference>
<dbReference type="Proteomes" id="UP000028761">
    <property type="component" value="Chromosome 3"/>
</dbReference>
<accession>A0A8I5NFE4</accession>
<dbReference type="Ensembl" id="ENSPANT00000064366.1">
    <property type="protein sequence ID" value="ENSPANP00000061321.1"/>
    <property type="gene ID" value="ENSPANG00000042786.1"/>
</dbReference>
<dbReference type="GeneTree" id="ENSGT00940000164709"/>
<evidence type="ECO:0008006" key="3">
    <source>
        <dbReference type="Google" id="ProtNLM"/>
    </source>
</evidence>
<keyword evidence="2" id="KW-1185">Reference proteome</keyword>
<evidence type="ECO:0000313" key="2">
    <source>
        <dbReference type="Proteomes" id="UP000028761"/>
    </source>
</evidence>
<reference evidence="1" key="2">
    <citation type="submission" date="2025-08" db="UniProtKB">
        <authorList>
            <consortium name="Ensembl"/>
        </authorList>
    </citation>
    <scope>IDENTIFICATION</scope>
</reference>
<evidence type="ECO:0000313" key="1">
    <source>
        <dbReference type="Ensembl" id="ENSPANP00000061321.1"/>
    </source>
</evidence>
<reference evidence="1" key="3">
    <citation type="submission" date="2025-09" db="UniProtKB">
        <authorList>
            <consortium name="Ensembl"/>
        </authorList>
    </citation>
    <scope>IDENTIFICATION</scope>
</reference>
<dbReference type="OMA" id="FRILHCI"/>
<reference evidence="1 2" key="1">
    <citation type="submission" date="2012-03" db="EMBL/GenBank/DDBJ databases">
        <title>Whole Genome Assembly of Papio anubis.</title>
        <authorList>
            <person name="Liu Y.L."/>
            <person name="Abraham K.A."/>
            <person name="Akbar H.A."/>
            <person name="Ali S.A."/>
            <person name="Anosike U.A."/>
            <person name="Aqrawi P.A."/>
            <person name="Arias F.A."/>
            <person name="Attaway T.A."/>
            <person name="Awwad R.A."/>
            <person name="Babu C.B."/>
            <person name="Bandaranaike D.B."/>
            <person name="Battles P.B."/>
            <person name="Bell A.B."/>
            <person name="Beltran B.B."/>
            <person name="Berhane-Mersha D.B."/>
            <person name="Bess C.B."/>
            <person name="Bickham C.B."/>
            <person name="Bolden T.B."/>
            <person name="Carter K.C."/>
            <person name="Chau D.C."/>
            <person name="Chavez A.C."/>
            <person name="Clerc-Blankenburg K.C."/>
            <person name="Coyle M.C."/>
            <person name="Dao M.D."/>
            <person name="Davila M.L.D."/>
            <person name="Davy-Carroll L.D."/>
            <person name="Denson S.D."/>
            <person name="Dinh H.D."/>
            <person name="Fernandez S.F."/>
            <person name="Fernando P.F."/>
            <person name="Forbes L.F."/>
            <person name="Francis C.F."/>
            <person name="Francisco L.F."/>
            <person name="Fu Q.F."/>
            <person name="Garcia-Iii R.G."/>
            <person name="Garrett T.G."/>
            <person name="Gross S.G."/>
            <person name="Gubbala S.G."/>
            <person name="Hirani K.H."/>
            <person name="Hogues M.H."/>
            <person name="Hollins B.H."/>
            <person name="Jackson L.J."/>
            <person name="Javaid M.J."/>
            <person name="Jhangiani S.J."/>
            <person name="Johnson A.J."/>
            <person name="Johnson B.J."/>
            <person name="Jones J.J."/>
            <person name="Joshi V.J."/>
            <person name="Kalu J.K."/>
            <person name="Khan N.K."/>
            <person name="Korchina V.K."/>
            <person name="Kovar C.K."/>
            <person name="Lago L.L."/>
            <person name="Lara F.L."/>
            <person name="Le T.-K.L."/>
            <person name="Lee S.L."/>
            <person name="Legall-Iii F.L."/>
            <person name="Lemon S.L."/>
            <person name="Liu J.L."/>
            <person name="Liu Y.-S.L."/>
            <person name="Liyanage D.L."/>
            <person name="Lopez J.L."/>
            <person name="Lorensuhewa L.L."/>
            <person name="Mata R.M."/>
            <person name="Mathew T.M."/>
            <person name="Mercado C.M."/>
            <person name="Mercado I.M."/>
            <person name="Morales K.M."/>
            <person name="Morgan M.M."/>
            <person name="Munidasa M.M."/>
            <person name="Ngo D.N."/>
            <person name="Nguyen L.N."/>
            <person name="Nguyen T.N."/>
            <person name="Nguyen N.N."/>
            <person name="Obregon M.O."/>
            <person name="Okwuonu G.O."/>
            <person name="Ongeri F.O."/>
            <person name="Onwere C.O."/>
            <person name="Osifeso I.O."/>
            <person name="Parra A.P."/>
            <person name="Patil S.P."/>
            <person name="Perez A.P."/>
            <person name="Perez Y.P."/>
            <person name="Pham C.P."/>
            <person name="Pu L.-L.P."/>
            <person name="Puazo M.P."/>
            <person name="Quiroz J.Q."/>
            <person name="Rouhana J.R."/>
            <person name="Ruiz M.R."/>
            <person name="Ruiz S.-J.R."/>
            <person name="Saada N.S."/>
            <person name="Santibanez J.S."/>
            <person name="Scheel M.S."/>
            <person name="Schneider B.S."/>
            <person name="Simmons D.S."/>
            <person name="Sisson I.S."/>
            <person name="Tang L.-Y.T."/>
            <person name="Thornton R.T."/>
            <person name="Tisius J.T."/>
            <person name="Toledanes G.T."/>
            <person name="Trejos Z.T."/>
            <person name="Usmani K.U."/>
            <person name="Varghese R.V."/>
            <person name="Vattathil S.V."/>
            <person name="Vee V.V."/>
            <person name="Walker D.W."/>
            <person name="Weissenberger G.W."/>
            <person name="White C.W."/>
            <person name="Williams A.W."/>
            <person name="Woodworth J.W."/>
            <person name="Wright R.W."/>
            <person name="Zhu Y.Z."/>
            <person name="Han Y.H."/>
            <person name="Newsham I.N."/>
            <person name="Nazareth L.N."/>
            <person name="Worley K.W."/>
            <person name="Muzny D.M."/>
            <person name="Rogers J.R."/>
            <person name="Gibbs R.G."/>
        </authorList>
    </citation>
    <scope>NUCLEOTIDE SEQUENCE [LARGE SCALE GENOMIC DNA]</scope>
</reference>
<dbReference type="PANTHER" id="PTHR46254">
    <property type="entry name" value="PROTEIN GVQW1-RELATED"/>
    <property type="match status" value="1"/>
</dbReference>
<proteinExistence type="predicted"/>
<organism evidence="1 2">
    <name type="scientific">Papio anubis</name>
    <name type="common">Olive baboon</name>
    <dbReference type="NCBI Taxonomy" id="9555"/>
    <lineage>
        <taxon>Eukaryota</taxon>
        <taxon>Metazoa</taxon>
        <taxon>Chordata</taxon>
        <taxon>Craniata</taxon>
        <taxon>Vertebrata</taxon>
        <taxon>Euteleostomi</taxon>
        <taxon>Mammalia</taxon>
        <taxon>Eutheria</taxon>
        <taxon>Euarchontoglires</taxon>
        <taxon>Primates</taxon>
        <taxon>Haplorrhini</taxon>
        <taxon>Catarrhini</taxon>
        <taxon>Cercopithecidae</taxon>
        <taxon>Cercopithecinae</taxon>
        <taxon>Papio</taxon>
    </lineage>
</organism>
<protein>
    <recommendedName>
        <fullName evidence="3">Transposase</fullName>
    </recommendedName>
</protein>
<dbReference type="PANTHER" id="PTHR46254:SF3">
    <property type="entry name" value="SECRETED PROTEIN"/>
    <property type="match status" value="1"/>
</dbReference>
<name>A0A8I5NFE4_PAPAN</name>